<evidence type="ECO:0000313" key="4">
    <source>
        <dbReference type="Proteomes" id="UP000595140"/>
    </source>
</evidence>
<feature type="chain" id="PRO_5019836052" evidence="2">
    <location>
        <begin position="28"/>
        <end position="425"/>
    </location>
</feature>
<name>A0A484N467_9ASTE</name>
<dbReference type="Proteomes" id="UP000595140">
    <property type="component" value="Unassembled WGS sequence"/>
</dbReference>
<dbReference type="EMBL" id="OOIL02005823">
    <property type="protein sequence ID" value="VFQ95903.1"/>
    <property type="molecule type" value="Genomic_DNA"/>
</dbReference>
<feature type="signal peptide" evidence="2">
    <location>
        <begin position="1"/>
        <end position="27"/>
    </location>
</feature>
<evidence type="ECO:0000256" key="2">
    <source>
        <dbReference type="SAM" id="SignalP"/>
    </source>
</evidence>
<evidence type="ECO:0000256" key="1">
    <source>
        <dbReference type="SAM" id="Phobius"/>
    </source>
</evidence>
<dbReference type="AlphaFoldDB" id="A0A484N467"/>
<keyword evidence="1" id="KW-1133">Transmembrane helix</keyword>
<protein>
    <submittedName>
        <fullName evidence="3">Uncharacterized protein</fullName>
    </submittedName>
</protein>
<sequence length="425" mass="47330">MVFSYSSQTALLVAPTLLLGWFSQNHGWFSQPLADVKKVAIHPVNFEVQPVEGVGDGGEVGPGLGFAWASSRTTPWRGSGRSGVVRPLLEGLGADHPNLRGLREWANCGGHLEPFKDVHHHERVREEVIVVGGCGNRHVDHDKLRPINWRRVHYRMEELEVLIGHDRVPMLPGLDDSGHDVEKKLALEFCGVDGGAARGMADKLGDAKLSEDKALVVEHLVLSAILGDVVALVGEAGDAPKLLNRKFYRHALVKRVEHVALTPEVGVEDPNQRRVDLLPSPRDEWPKAGLMKLRVEVVVALQLREALRDDPWGSHNPFRKESEKAGALLLGIEPEVRPIAVVEAFNLRNKSHVTYGVPKRITSTYPAVDAADYLVKWMVPVHSPSDGKLGFLLFLGFRLFFFVRLVLIFDHHLRCFLRLWLRVGV</sequence>
<accession>A0A484N467</accession>
<organism evidence="3 4">
    <name type="scientific">Cuscuta campestris</name>
    <dbReference type="NCBI Taxonomy" id="132261"/>
    <lineage>
        <taxon>Eukaryota</taxon>
        <taxon>Viridiplantae</taxon>
        <taxon>Streptophyta</taxon>
        <taxon>Embryophyta</taxon>
        <taxon>Tracheophyta</taxon>
        <taxon>Spermatophyta</taxon>
        <taxon>Magnoliopsida</taxon>
        <taxon>eudicotyledons</taxon>
        <taxon>Gunneridae</taxon>
        <taxon>Pentapetalae</taxon>
        <taxon>asterids</taxon>
        <taxon>lamiids</taxon>
        <taxon>Solanales</taxon>
        <taxon>Convolvulaceae</taxon>
        <taxon>Cuscuteae</taxon>
        <taxon>Cuscuta</taxon>
        <taxon>Cuscuta subgen. Grammica</taxon>
        <taxon>Cuscuta sect. Cleistogrammica</taxon>
    </lineage>
</organism>
<keyword evidence="1" id="KW-0472">Membrane</keyword>
<reference evidence="3 4" key="1">
    <citation type="submission" date="2018-04" db="EMBL/GenBank/DDBJ databases">
        <authorList>
            <person name="Vogel A."/>
        </authorList>
    </citation>
    <scope>NUCLEOTIDE SEQUENCE [LARGE SCALE GENOMIC DNA]</scope>
</reference>
<keyword evidence="2" id="KW-0732">Signal</keyword>
<evidence type="ECO:0000313" key="3">
    <source>
        <dbReference type="EMBL" id="VFQ95903.1"/>
    </source>
</evidence>
<feature type="transmembrane region" description="Helical" evidence="1">
    <location>
        <begin position="389"/>
        <end position="409"/>
    </location>
</feature>
<proteinExistence type="predicted"/>
<keyword evidence="1" id="KW-0812">Transmembrane</keyword>
<keyword evidence="4" id="KW-1185">Reference proteome</keyword>
<gene>
    <name evidence="3" type="ORF">CCAM_LOCUS37679</name>
</gene>